<feature type="compositionally biased region" description="Polar residues" evidence="1">
    <location>
        <begin position="218"/>
        <end position="233"/>
    </location>
</feature>
<organism evidence="3 4">
    <name type="scientific">Fulvimonas yonginensis</name>
    <dbReference type="NCBI Taxonomy" id="1495200"/>
    <lineage>
        <taxon>Bacteria</taxon>
        <taxon>Pseudomonadati</taxon>
        <taxon>Pseudomonadota</taxon>
        <taxon>Gammaproteobacteria</taxon>
        <taxon>Lysobacterales</taxon>
        <taxon>Rhodanobacteraceae</taxon>
        <taxon>Fulvimonas</taxon>
    </lineage>
</organism>
<gene>
    <name evidence="3" type="ORF">WAT24_13740</name>
</gene>
<dbReference type="Proteomes" id="UP001381174">
    <property type="component" value="Unassembled WGS sequence"/>
</dbReference>
<reference evidence="3 4" key="1">
    <citation type="journal article" date="2014" name="Int. J. Syst. Evol. Microbiol.">
        <title>Fulvimonas yonginensis sp. nov., isolated from greenhouse soil, and emended description of the genus Fulvimonas.</title>
        <authorList>
            <person name="Ahn J.H."/>
            <person name="Kim S.J."/>
            <person name="Weon H.Y."/>
            <person name="Hong S.B."/>
            <person name="Seok S.J."/>
            <person name="Kwon S.W."/>
        </authorList>
    </citation>
    <scope>NUCLEOTIDE SEQUENCE [LARGE SCALE GENOMIC DNA]</scope>
    <source>
        <strain evidence="3 4">KACC 16952</strain>
    </source>
</reference>
<dbReference type="PROSITE" id="PS51186">
    <property type="entry name" value="GNAT"/>
    <property type="match status" value="1"/>
</dbReference>
<dbReference type="InterPro" id="IPR016181">
    <property type="entry name" value="Acyl_CoA_acyltransferase"/>
</dbReference>
<evidence type="ECO:0000313" key="4">
    <source>
        <dbReference type="Proteomes" id="UP001381174"/>
    </source>
</evidence>
<evidence type="ECO:0000313" key="3">
    <source>
        <dbReference type="EMBL" id="MEI7037826.1"/>
    </source>
</evidence>
<dbReference type="RefSeq" id="WP_336808464.1">
    <property type="nucleotide sequence ID" value="NZ_JBBBNY010000012.1"/>
</dbReference>
<evidence type="ECO:0000256" key="1">
    <source>
        <dbReference type="SAM" id="MobiDB-lite"/>
    </source>
</evidence>
<dbReference type="InterPro" id="IPR000182">
    <property type="entry name" value="GNAT_dom"/>
</dbReference>
<keyword evidence="4" id="KW-1185">Reference proteome</keyword>
<dbReference type="PANTHER" id="PTHR43610">
    <property type="entry name" value="BLL6696 PROTEIN"/>
    <property type="match status" value="1"/>
</dbReference>
<feature type="region of interest" description="Disordered" evidence="1">
    <location>
        <begin position="1"/>
        <end position="28"/>
    </location>
</feature>
<protein>
    <submittedName>
        <fullName evidence="3">GNAT family N-acetyltransferase</fullName>
    </submittedName>
</protein>
<feature type="region of interest" description="Disordered" evidence="1">
    <location>
        <begin position="217"/>
        <end position="239"/>
    </location>
</feature>
<dbReference type="SUPFAM" id="SSF55729">
    <property type="entry name" value="Acyl-CoA N-acyltransferases (Nat)"/>
    <property type="match status" value="1"/>
</dbReference>
<feature type="domain" description="N-acetyltransferase" evidence="2">
    <location>
        <begin position="69"/>
        <end position="226"/>
    </location>
</feature>
<dbReference type="EMBL" id="JBBBNY010000012">
    <property type="protein sequence ID" value="MEI7037826.1"/>
    <property type="molecule type" value="Genomic_DNA"/>
</dbReference>
<evidence type="ECO:0000259" key="2">
    <source>
        <dbReference type="PROSITE" id="PS51186"/>
    </source>
</evidence>
<dbReference type="Gene3D" id="3.40.630.30">
    <property type="match status" value="1"/>
</dbReference>
<name>A0ABU8JFB7_9GAMM</name>
<accession>A0ABU8JFB7</accession>
<proteinExistence type="predicted"/>
<sequence>MSRRTGRSTDGAEAHLRPALAFPQESGRGARIAPGKPVCAYAMQRLPCTTDASRHVLVRPSTDPQGPLAEPWPLEEDALPELFEVARDPGLWRLTSVDYSDPALFYPSFETALHERRLGKTYPFVVRLAGSGRIVGTTRLLDIQPNARKLEIGVTWLARECWGQGINAGCKQLLLAYCFEKLAANRVQFRAKADNGRSRRALEKIGAVFEGVLRQDTIEPNGSPGTRPSTASCARNGLR</sequence>
<dbReference type="PANTHER" id="PTHR43610:SF1">
    <property type="entry name" value="N-ACETYLTRANSFERASE DOMAIN-CONTAINING PROTEIN"/>
    <property type="match status" value="1"/>
</dbReference>
<dbReference type="Pfam" id="PF13302">
    <property type="entry name" value="Acetyltransf_3"/>
    <property type="match status" value="1"/>
</dbReference>
<comment type="caution">
    <text evidence="3">The sequence shown here is derived from an EMBL/GenBank/DDBJ whole genome shotgun (WGS) entry which is preliminary data.</text>
</comment>